<keyword evidence="1" id="KW-0812">Transmembrane</keyword>
<evidence type="ECO:0000313" key="3">
    <source>
        <dbReference type="Proteomes" id="UP000195985"/>
    </source>
</evidence>
<accession>A0A1W1IDI4</accession>
<keyword evidence="3" id="KW-1185">Reference proteome</keyword>
<feature type="transmembrane region" description="Helical" evidence="1">
    <location>
        <begin position="76"/>
        <end position="93"/>
    </location>
</feature>
<sequence length="101" mass="10698">MDRKLIEETIKVVRENPDAQDAEIQKKVEDIVGYTGIPFVYKYSIVILGILALTAAFAGVIVLIIDPTGASKIPEALVSIGSASVGALVGIFARTPNNDGK</sequence>
<reference evidence="3" key="1">
    <citation type="submission" date="2016-04" db="EMBL/GenBank/DDBJ databases">
        <authorList>
            <person name="Strepis N."/>
        </authorList>
    </citation>
    <scope>NUCLEOTIDE SEQUENCE [LARGE SCALE GENOMIC DNA]</scope>
</reference>
<gene>
    <name evidence="2" type="ORF">TPAS_721</name>
</gene>
<evidence type="ECO:0000256" key="1">
    <source>
        <dbReference type="SAM" id="Phobius"/>
    </source>
</evidence>
<dbReference type="AlphaFoldDB" id="A0A1W1IDI4"/>
<dbReference type="EMBL" id="FWEY01000002">
    <property type="protein sequence ID" value="SLM51046.1"/>
    <property type="molecule type" value="Genomic_DNA"/>
</dbReference>
<dbReference type="Proteomes" id="UP000195985">
    <property type="component" value="Unassembled WGS sequence"/>
</dbReference>
<keyword evidence="1" id="KW-1133">Transmembrane helix</keyword>
<organism evidence="2 3">
    <name type="scientific">Trichococcus pasteurii</name>
    <dbReference type="NCBI Taxonomy" id="43064"/>
    <lineage>
        <taxon>Bacteria</taxon>
        <taxon>Bacillati</taxon>
        <taxon>Bacillota</taxon>
        <taxon>Bacilli</taxon>
        <taxon>Lactobacillales</taxon>
        <taxon>Carnobacteriaceae</taxon>
        <taxon>Trichococcus</taxon>
    </lineage>
</organism>
<proteinExistence type="predicted"/>
<keyword evidence="1" id="KW-0472">Membrane</keyword>
<name>A0A1W1IDI4_9LACT</name>
<protein>
    <submittedName>
        <fullName evidence="2">Uncharacterized protein</fullName>
    </submittedName>
</protein>
<evidence type="ECO:0000313" key="2">
    <source>
        <dbReference type="EMBL" id="SLM51046.1"/>
    </source>
</evidence>
<feature type="transmembrane region" description="Helical" evidence="1">
    <location>
        <begin position="43"/>
        <end position="64"/>
    </location>
</feature>